<protein>
    <submittedName>
        <fullName evidence="1">Uncharacterized protein</fullName>
    </submittedName>
</protein>
<name>A0A2M9F2N5_9BACL</name>
<evidence type="ECO:0000313" key="1">
    <source>
        <dbReference type="EMBL" id="PJK17719.1"/>
    </source>
</evidence>
<dbReference type="EMBL" id="PCGR01000001">
    <property type="protein sequence ID" value="PJK17719.1"/>
    <property type="molecule type" value="Genomic_DNA"/>
</dbReference>
<dbReference type="Proteomes" id="UP000228680">
    <property type="component" value="Unassembled WGS sequence"/>
</dbReference>
<dbReference type="Pfam" id="PF10842">
    <property type="entry name" value="DUF2642"/>
    <property type="match status" value="1"/>
</dbReference>
<organism evidence="1 2">
    <name type="scientific">Chryseomicrobium excrementi</name>
    <dbReference type="NCBI Taxonomy" id="2041346"/>
    <lineage>
        <taxon>Bacteria</taxon>
        <taxon>Bacillati</taxon>
        <taxon>Bacillota</taxon>
        <taxon>Bacilli</taxon>
        <taxon>Bacillales</taxon>
        <taxon>Caryophanaceae</taxon>
        <taxon>Chryseomicrobium</taxon>
    </lineage>
</organism>
<dbReference type="OrthoDB" id="2439488at2"/>
<gene>
    <name evidence="1" type="ORF">CQS04_02250</name>
</gene>
<sequence length="55" mass="6256">MKARDSVCQSTPLVNYEATVESYGVRHLRELQGQQVTIQTQRSTVEGTLTMVHYD</sequence>
<evidence type="ECO:0000313" key="2">
    <source>
        <dbReference type="Proteomes" id="UP000228680"/>
    </source>
</evidence>
<keyword evidence="2" id="KW-1185">Reference proteome</keyword>
<accession>A0A2M9F2N5</accession>
<reference evidence="1 2" key="1">
    <citation type="submission" date="2017-10" db="EMBL/GenBank/DDBJ databases">
        <title>Draft genome of Chryseomicrobium casticus sp. nov.</title>
        <authorList>
            <person name="Chakraborty R."/>
            <person name="Saha T."/>
        </authorList>
    </citation>
    <scope>NUCLEOTIDE SEQUENCE [LARGE SCALE GENOMIC DNA]</scope>
    <source>
        <strain evidence="1 2">ET03</strain>
    </source>
</reference>
<proteinExistence type="predicted"/>
<dbReference type="AlphaFoldDB" id="A0A2M9F2N5"/>
<dbReference type="InterPro" id="IPR020139">
    <property type="entry name" value="DUF2642"/>
</dbReference>
<comment type="caution">
    <text evidence="1">The sequence shown here is derived from an EMBL/GenBank/DDBJ whole genome shotgun (WGS) entry which is preliminary data.</text>
</comment>